<dbReference type="Pfam" id="PF22148">
    <property type="entry name" value="Fervidolysin_NPro-like"/>
    <property type="match status" value="1"/>
</dbReference>
<evidence type="ECO:0000256" key="3">
    <source>
        <dbReference type="ARBA" id="ARBA00022801"/>
    </source>
</evidence>
<dbReference type="RefSeq" id="WP_214184952.1">
    <property type="nucleotide sequence ID" value="NZ_BSDS01000002.1"/>
</dbReference>
<dbReference type="GO" id="GO:0004252">
    <property type="term" value="F:serine-type endopeptidase activity"/>
    <property type="evidence" value="ECO:0007669"/>
    <property type="project" value="UniProtKB-UniRule"/>
</dbReference>
<feature type="active site" description="Charge relay system" evidence="5 6">
    <location>
        <position position="335"/>
    </location>
</feature>
<protein>
    <recommendedName>
        <fullName evidence="13">Serine protease</fullName>
    </recommendedName>
</protein>
<dbReference type="AlphaFoldDB" id="A0A9W6LF33"/>
<feature type="domain" description="Peptidase S8/S53" evidence="9">
    <location>
        <begin position="141"/>
        <end position="383"/>
    </location>
</feature>
<name>A0A9W6LF33_9BACT</name>
<accession>A0A9W6LF33</accession>
<evidence type="ECO:0000259" key="9">
    <source>
        <dbReference type="Pfam" id="PF00082"/>
    </source>
</evidence>
<dbReference type="PROSITE" id="PS00138">
    <property type="entry name" value="SUBTILASE_SER"/>
    <property type="match status" value="1"/>
</dbReference>
<dbReference type="Pfam" id="PF00082">
    <property type="entry name" value="Peptidase_S8"/>
    <property type="match status" value="1"/>
</dbReference>
<evidence type="ECO:0000256" key="4">
    <source>
        <dbReference type="ARBA" id="ARBA00022825"/>
    </source>
</evidence>
<dbReference type="InterPro" id="IPR054399">
    <property type="entry name" value="Fervidolysin-like_N_prodom"/>
</dbReference>
<dbReference type="PROSITE" id="PS00136">
    <property type="entry name" value="SUBTILASE_ASP"/>
    <property type="match status" value="1"/>
</dbReference>
<dbReference type="InterPro" id="IPR023828">
    <property type="entry name" value="Peptidase_S8_Ser-AS"/>
</dbReference>
<feature type="signal peptide" evidence="8">
    <location>
        <begin position="1"/>
        <end position="30"/>
    </location>
</feature>
<evidence type="ECO:0000259" key="10">
    <source>
        <dbReference type="Pfam" id="PF22148"/>
    </source>
</evidence>
<organism evidence="11 12">
    <name type="scientific">Geobacter hydrogenophilus</name>
    <dbReference type="NCBI Taxonomy" id="40983"/>
    <lineage>
        <taxon>Bacteria</taxon>
        <taxon>Pseudomonadati</taxon>
        <taxon>Thermodesulfobacteriota</taxon>
        <taxon>Desulfuromonadia</taxon>
        <taxon>Geobacterales</taxon>
        <taxon>Geobacteraceae</taxon>
        <taxon>Geobacter</taxon>
    </lineage>
</organism>
<reference evidence="11" key="1">
    <citation type="submission" date="2022-12" db="EMBL/GenBank/DDBJ databases">
        <title>Reference genome sequencing for broad-spectrum identification of bacterial and archaeal isolates by mass spectrometry.</title>
        <authorList>
            <person name="Sekiguchi Y."/>
            <person name="Tourlousse D.M."/>
        </authorList>
    </citation>
    <scope>NUCLEOTIDE SEQUENCE</scope>
    <source>
        <strain evidence="11">H2</strain>
    </source>
</reference>
<dbReference type="PROSITE" id="PS00137">
    <property type="entry name" value="SUBTILASE_HIS"/>
    <property type="match status" value="1"/>
</dbReference>
<sequence>MRCTKRVCGKITLHLGTLGILCLAAGMAGAAPTPQKFVADELIVQFKAGVHKANSDSVLKGAGAQEAEDIPQLRVKRIKVPAAARTKVKAALAKNPQVSFVEENYLAEPTAIPNDTSYASQWHLPKIAAPAGWDISTGSSSVDIAILDSGVDPSHPDLAGKLLPGFNFVLNNADTHDVTGHGTKVAGSAAAMGNNGAGVAGVAWKNQVMPLVIADSTGYATYSRMASAITYAADHGVRIINLSYGGSTSSSTLQNAVNYAWNKGAIVFASAANYNTSTPYYPAACTNAVSVSATDANNAKASFSNYGPTIDIAAPGVSILTTANGGGYASVSGTSFSSPIAAGLGALILSVNPTLTSAQVVDIITSNADDIGTPGFDQYFGYGRINVLKSLTAAQNAVPVSDATAPTASITSPTSSSTVKGNASVAVAASDNVGVAKVELRINGALFATATTAPYAFSWDTTATADGSYSLEAVAFDAAGNTGWSGSVFVVVANAATAVTTPPPVTTTTAADTIAPTVAIRSPVNGATIGTKTTVSIAAGDNVAISRIELLFDGNLVTAVSGRGTLSYTMNTRKVVGGTHTILARAFDAAGNMSTSTISVLK</sequence>
<dbReference type="InterPro" id="IPR036852">
    <property type="entry name" value="Peptidase_S8/S53_dom_sf"/>
</dbReference>
<dbReference type="PROSITE" id="PS51892">
    <property type="entry name" value="SUBTILASE"/>
    <property type="match status" value="1"/>
</dbReference>
<comment type="caution">
    <text evidence="11">The sequence shown here is derived from an EMBL/GenBank/DDBJ whole genome shotgun (WGS) entry which is preliminary data.</text>
</comment>
<dbReference type="InterPro" id="IPR017315">
    <property type="entry name" value="Pep_S8A_subtilisin_pbac-2"/>
</dbReference>
<evidence type="ECO:0008006" key="13">
    <source>
        <dbReference type="Google" id="ProtNLM"/>
    </source>
</evidence>
<evidence type="ECO:0000256" key="6">
    <source>
        <dbReference type="PROSITE-ProRule" id="PRU01240"/>
    </source>
</evidence>
<dbReference type="PIRSF" id="PIRSF037901">
    <property type="entry name" value="Subtilisin_rel_Nmul_A1891"/>
    <property type="match status" value="1"/>
</dbReference>
<dbReference type="PRINTS" id="PR00723">
    <property type="entry name" value="SUBTILISIN"/>
</dbReference>
<evidence type="ECO:0000256" key="5">
    <source>
        <dbReference type="PIRSR" id="PIRSR615500-1"/>
    </source>
</evidence>
<evidence type="ECO:0000313" key="12">
    <source>
        <dbReference type="Proteomes" id="UP001144352"/>
    </source>
</evidence>
<evidence type="ECO:0000256" key="1">
    <source>
        <dbReference type="ARBA" id="ARBA00011073"/>
    </source>
</evidence>
<keyword evidence="12" id="KW-1185">Reference proteome</keyword>
<dbReference type="Pfam" id="PF17957">
    <property type="entry name" value="Big_7"/>
    <property type="match status" value="2"/>
</dbReference>
<keyword evidence="4 6" id="KW-0720">Serine protease</keyword>
<dbReference type="EMBL" id="BSDS01000002">
    <property type="protein sequence ID" value="GLI40141.1"/>
    <property type="molecule type" value="Genomic_DNA"/>
</dbReference>
<dbReference type="InterPro" id="IPR013783">
    <property type="entry name" value="Ig-like_fold"/>
</dbReference>
<dbReference type="InterPro" id="IPR015500">
    <property type="entry name" value="Peptidase_S8_subtilisin-rel"/>
</dbReference>
<evidence type="ECO:0000313" key="11">
    <source>
        <dbReference type="EMBL" id="GLI40141.1"/>
    </source>
</evidence>
<keyword evidence="2 6" id="KW-0645">Protease</keyword>
<dbReference type="Gene3D" id="2.60.40.10">
    <property type="entry name" value="Immunoglobulins"/>
    <property type="match status" value="2"/>
</dbReference>
<dbReference type="SUPFAM" id="SSF52743">
    <property type="entry name" value="Subtilisin-like"/>
    <property type="match status" value="1"/>
</dbReference>
<dbReference type="PANTHER" id="PTHR43806:SF11">
    <property type="entry name" value="CEREVISIN-RELATED"/>
    <property type="match status" value="1"/>
</dbReference>
<keyword evidence="3 6" id="KW-0378">Hydrolase</keyword>
<dbReference type="Gene3D" id="3.40.50.200">
    <property type="entry name" value="Peptidase S8/S53 domain"/>
    <property type="match status" value="1"/>
</dbReference>
<dbReference type="InterPro" id="IPR022398">
    <property type="entry name" value="Peptidase_S8_His-AS"/>
</dbReference>
<feature type="chain" id="PRO_5040937341" description="Serine protease" evidence="8">
    <location>
        <begin position="31"/>
        <end position="602"/>
    </location>
</feature>
<feature type="domain" description="Fervidolysin-like N-terminal prodomain" evidence="10">
    <location>
        <begin position="30"/>
        <end position="104"/>
    </location>
</feature>
<feature type="active site" description="Charge relay system" evidence="5 6">
    <location>
        <position position="181"/>
    </location>
</feature>
<evidence type="ECO:0000256" key="8">
    <source>
        <dbReference type="SAM" id="SignalP"/>
    </source>
</evidence>
<evidence type="ECO:0000256" key="2">
    <source>
        <dbReference type="ARBA" id="ARBA00022670"/>
    </source>
</evidence>
<feature type="active site" description="Charge relay system" evidence="5 6">
    <location>
        <position position="148"/>
    </location>
</feature>
<comment type="similarity">
    <text evidence="1 6 7">Belongs to the peptidase S8 family.</text>
</comment>
<dbReference type="Proteomes" id="UP001144352">
    <property type="component" value="Unassembled WGS sequence"/>
</dbReference>
<dbReference type="InterPro" id="IPR023827">
    <property type="entry name" value="Peptidase_S8_Asp-AS"/>
</dbReference>
<dbReference type="InterPro" id="IPR000209">
    <property type="entry name" value="Peptidase_S8/S53_dom"/>
</dbReference>
<proteinExistence type="inferred from homology"/>
<dbReference type="GO" id="GO:0006508">
    <property type="term" value="P:proteolysis"/>
    <property type="evidence" value="ECO:0007669"/>
    <property type="project" value="UniProtKB-KW"/>
</dbReference>
<evidence type="ECO:0000256" key="7">
    <source>
        <dbReference type="RuleBase" id="RU003355"/>
    </source>
</evidence>
<dbReference type="InterPro" id="IPR050131">
    <property type="entry name" value="Peptidase_S8_subtilisin-like"/>
</dbReference>
<dbReference type="PANTHER" id="PTHR43806">
    <property type="entry name" value="PEPTIDASE S8"/>
    <property type="match status" value="1"/>
</dbReference>
<keyword evidence="8" id="KW-0732">Signal</keyword>
<gene>
    <name evidence="11" type="ORF">GHYDROH2_36420</name>
</gene>